<evidence type="ECO:0000313" key="1">
    <source>
        <dbReference type="EMBL" id="MCG2613618.1"/>
    </source>
</evidence>
<dbReference type="RefSeq" id="WP_237869095.1">
    <property type="nucleotide sequence ID" value="NZ_JAKLTR010000002.1"/>
</dbReference>
<proteinExistence type="predicted"/>
<protein>
    <recommendedName>
        <fullName evidence="3">DUF695 domain-containing protein</fullName>
    </recommendedName>
</protein>
<sequence length="187" mass="22948">MHDIEPFYNWRHIYVSEEDVRSPFHGRAYSEFEFSQTVYNYYIHPQWDEFGSRTLYLKVLMADYEERYAIIEMIGEWNDAIEGDMMTLKRDVLEKFMYEGINKFILIAENVLNFHSGQADYYEELYEEITDENGWVVCLNMPEQTQYDFRKAKLNRYIELQELDNWRVYKPFHLFKKIDEEQMSRLD</sequence>
<organism evidence="1 2">
    <name type="scientific">Terrimonas ginsenosidimutans</name>
    <dbReference type="NCBI Taxonomy" id="2908004"/>
    <lineage>
        <taxon>Bacteria</taxon>
        <taxon>Pseudomonadati</taxon>
        <taxon>Bacteroidota</taxon>
        <taxon>Chitinophagia</taxon>
        <taxon>Chitinophagales</taxon>
        <taxon>Chitinophagaceae</taxon>
        <taxon>Terrimonas</taxon>
    </lineage>
</organism>
<reference evidence="1" key="1">
    <citation type="submission" date="2022-01" db="EMBL/GenBank/DDBJ databases">
        <authorList>
            <person name="Jo J.-H."/>
            <person name="Im W.-T."/>
        </authorList>
    </citation>
    <scope>NUCLEOTIDE SEQUENCE</scope>
    <source>
        <strain evidence="1">NA20</strain>
    </source>
</reference>
<evidence type="ECO:0008006" key="3">
    <source>
        <dbReference type="Google" id="ProtNLM"/>
    </source>
</evidence>
<dbReference type="EMBL" id="JAKLTR010000002">
    <property type="protein sequence ID" value="MCG2613618.1"/>
    <property type="molecule type" value="Genomic_DNA"/>
</dbReference>
<comment type="caution">
    <text evidence="1">The sequence shown here is derived from an EMBL/GenBank/DDBJ whole genome shotgun (WGS) entry which is preliminary data.</text>
</comment>
<gene>
    <name evidence="1" type="ORF">LZZ85_04970</name>
</gene>
<name>A0ABS9KMS0_9BACT</name>
<keyword evidence="2" id="KW-1185">Reference proteome</keyword>
<accession>A0ABS9KMS0</accession>
<dbReference type="Proteomes" id="UP001165367">
    <property type="component" value="Unassembled WGS sequence"/>
</dbReference>
<evidence type="ECO:0000313" key="2">
    <source>
        <dbReference type="Proteomes" id="UP001165367"/>
    </source>
</evidence>